<evidence type="ECO:0000313" key="1">
    <source>
        <dbReference type="EMBL" id="GBP27604.1"/>
    </source>
</evidence>
<comment type="caution">
    <text evidence="1">The sequence shown here is derived from an EMBL/GenBank/DDBJ whole genome shotgun (WGS) entry which is preliminary data.</text>
</comment>
<proteinExistence type="predicted"/>
<reference evidence="1 2" key="1">
    <citation type="journal article" date="2019" name="Commun. Biol.">
        <title>The bagworm genome reveals a unique fibroin gene that provides high tensile strength.</title>
        <authorList>
            <person name="Kono N."/>
            <person name="Nakamura H."/>
            <person name="Ohtoshi R."/>
            <person name="Tomita M."/>
            <person name="Numata K."/>
            <person name="Arakawa K."/>
        </authorList>
    </citation>
    <scope>NUCLEOTIDE SEQUENCE [LARGE SCALE GENOMIC DNA]</scope>
</reference>
<keyword evidence="2" id="KW-1185">Reference proteome</keyword>
<organism evidence="1 2">
    <name type="scientific">Eumeta variegata</name>
    <name type="common">Bagworm moth</name>
    <name type="synonym">Eumeta japonica</name>
    <dbReference type="NCBI Taxonomy" id="151549"/>
    <lineage>
        <taxon>Eukaryota</taxon>
        <taxon>Metazoa</taxon>
        <taxon>Ecdysozoa</taxon>
        <taxon>Arthropoda</taxon>
        <taxon>Hexapoda</taxon>
        <taxon>Insecta</taxon>
        <taxon>Pterygota</taxon>
        <taxon>Neoptera</taxon>
        <taxon>Endopterygota</taxon>
        <taxon>Lepidoptera</taxon>
        <taxon>Glossata</taxon>
        <taxon>Ditrysia</taxon>
        <taxon>Tineoidea</taxon>
        <taxon>Psychidae</taxon>
        <taxon>Oiketicinae</taxon>
        <taxon>Eumeta</taxon>
    </lineage>
</organism>
<gene>
    <name evidence="1" type="ORF">EVAR_102856_1</name>
</gene>
<protein>
    <submittedName>
        <fullName evidence="1">Uncharacterized protein</fullName>
    </submittedName>
</protein>
<accession>A0A4C1UP34</accession>
<dbReference type="Proteomes" id="UP000299102">
    <property type="component" value="Unassembled WGS sequence"/>
</dbReference>
<sequence>MLTTQLVDTLLSPVILCVRHMRHTHARMSDCRTRENPTPYITRENHTISRANVCMLTPILEYTVSICCIPVDSRLCALTANNADNSRVTLSEDLAWLFPRKCVRMIDLCEGG</sequence>
<evidence type="ECO:0000313" key="2">
    <source>
        <dbReference type="Proteomes" id="UP000299102"/>
    </source>
</evidence>
<dbReference type="EMBL" id="BGZK01000196">
    <property type="protein sequence ID" value="GBP27604.1"/>
    <property type="molecule type" value="Genomic_DNA"/>
</dbReference>
<name>A0A4C1UP34_EUMVA</name>
<dbReference type="AlphaFoldDB" id="A0A4C1UP34"/>